<proteinExistence type="predicted"/>
<feature type="transmembrane region" description="Helical" evidence="1">
    <location>
        <begin position="6"/>
        <end position="26"/>
    </location>
</feature>
<dbReference type="EMBL" id="BK014679">
    <property type="protein sequence ID" value="DAD67514.1"/>
    <property type="molecule type" value="Genomic_DNA"/>
</dbReference>
<accession>A0A8S5LC23</accession>
<keyword evidence="1" id="KW-1133">Transmembrane helix</keyword>
<sequence length="271" mass="32214">MVTLLKYSIIIFIICSALILLLNHFTKKKWGRILGRRPTREELVIIIDLESIKYPQDEIAEILKKFNANLIDKKTISELIKNKRRELKQKIVDEVATKNKARELKFQAKQQEFQNKLREIEAQKQALKNQNYDISVVPTDEVMEAEIIQEYPDETPVEIIDFYERREFDAMRFALQKIAYEMVGDKHSQQEKDKFKKIMTYFAYKDPLYNDCIKKIIGIVAKNEGMLQTQIYQYFKEYDSEIMRYVLYFGGELGDIRRVKSGRSYKLYTSI</sequence>
<keyword evidence="1" id="KW-0472">Membrane</keyword>
<keyword evidence="1" id="KW-0812">Transmembrane</keyword>
<name>A0A8S5LC23_9CAUD</name>
<evidence type="ECO:0000313" key="2">
    <source>
        <dbReference type="EMBL" id="DAD67514.1"/>
    </source>
</evidence>
<reference evidence="2" key="1">
    <citation type="journal article" date="2021" name="Proc. Natl. Acad. Sci. U.S.A.">
        <title>A Catalog of Tens of Thousands of Viruses from Human Metagenomes Reveals Hidden Associations with Chronic Diseases.</title>
        <authorList>
            <person name="Tisza M.J."/>
            <person name="Buck C.B."/>
        </authorList>
    </citation>
    <scope>NUCLEOTIDE SEQUENCE</scope>
    <source>
        <strain evidence="2">CtUfO3</strain>
    </source>
</reference>
<organism evidence="2">
    <name type="scientific">Siphoviridae sp. ctUfO3</name>
    <dbReference type="NCBI Taxonomy" id="2823584"/>
    <lineage>
        <taxon>Viruses</taxon>
        <taxon>Duplodnaviria</taxon>
        <taxon>Heunggongvirae</taxon>
        <taxon>Uroviricota</taxon>
        <taxon>Caudoviricetes</taxon>
    </lineage>
</organism>
<protein>
    <submittedName>
        <fullName evidence="2">Uncharacterized protein</fullName>
    </submittedName>
</protein>
<evidence type="ECO:0000256" key="1">
    <source>
        <dbReference type="SAM" id="Phobius"/>
    </source>
</evidence>